<dbReference type="InterPro" id="IPR039986">
    <property type="entry name" value="CFAP210"/>
</dbReference>
<dbReference type="AlphaFoldDB" id="A0A7J6PPX8"/>
<proteinExistence type="predicted"/>
<feature type="coiled-coil region" evidence="1">
    <location>
        <begin position="82"/>
        <end position="141"/>
    </location>
</feature>
<keyword evidence="1" id="KW-0175">Coiled coil</keyword>
<reference evidence="3 4" key="1">
    <citation type="submission" date="2020-04" db="EMBL/GenBank/DDBJ databases">
        <title>Perkinsus olseni comparative genomics.</title>
        <authorList>
            <person name="Bogema D.R."/>
        </authorList>
    </citation>
    <scope>NUCLEOTIDE SEQUENCE [LARGE SCALE GENOMIC DNA]</scope>
    <source>
        <strain evidence="3">ATCC PRA-205</strain>
    </source>
</reference>
<dbReference type="PANTHER" id="PTHR28663:SF1">
    <property type="entry name" value="CILIA- AND FLAGELLA- ASSOCIATED PROTEIN 210"/>
    <property type="match status" value="1"/>
</dbReference>
<organism evidence="3 4">
    <name type="scientific">Perkinsus olseni</name>
    <name type="common">Perkinsus atlanticus</name>
    <dbReference type="NCBI Taxonomy" id="32597"/>
    <lineage>
        <taxon>Eukaryota</taxon>
        <taxon>Sar</taxon>
        <taxon>Alveolata</taxon>
        <taxon>Perkinsozoa</taxon>
        <taxon>Perkinsea</taxon>
        <taxon>Perkinsida</taxon>
        <taxon>Perkinsidae</taxon>
        <taxon>Perkinsus</taxon>
    </lineage>
</organism>
<sequence>GGIVSASELDRIRKLAIGQTDSDHAIAAKHEKALAMHEKSKARAAGWSNTLEGSRKKKEDDRRERIEREERERQKIDVQEARFQLEERRKAIERANKILKKQTDRIKSFHSAMMYSDVLAEREAQVRLKEDLAKLEHLRDQRFEDVAKFNYQRMLER</sequence>
<dbReference type="Proteomes" id="UP000574390">
    <property type="component" value="Unassembled WGS sequence"/>
</dbReference>
<name>A0A7J6PPX8_PEROL</name>
<evidence type="ECO:0000313" key="4">
    <source>
        <dbReference type="Proteomes" id="UP000574390"/>
    </source>
</evidence>
<accession>A0A7J6PPX8</accession>
<protein>
    <submittedName>
        <fullName evidence="3">Uncharacterized protein</fullName>
    </submittedName>
</protein>
<evidence type="ECO:0000256" key="1">
    <source>
        <dbReference type="SAM" id="Coils"/>
    </source>
</evidence>
<evidence type="ECO:0000313" key="3">
    <source>
        <dbReference type="EMBL" id="KAF4697806.1"/>
    </source>
</evidence>
<dbReference type="EMBL" id="JABANM010035566">
    <property type="protein sequence ID" value="KAF4697806.1"/>
    <property type="molecule type" value="Genomic_DNA"/>
</dbReference>
<feature type="region of interest" description="Disordered" evidence="2">
    <location>
        <begin position="37"/>
        <end position="73"/>
    </location>
</feature>
<feature type="non-terminal residue" evidence="3">
    <location>
        <position position="157"/>
    </location>
</feature>
<comment type="caution">
    <text evidence="3">The sequence shown here is derived from an EMBL/GenBank/DDBJ whole genome shotgun (WGS) entry which is preliminary data.</text>
</comment>
<feature type="compositionally biased region" description="Basic and acidic residues" evidence="2">
    <location>
        <begin position="53"/>
        <end position="73"/>
    </location>
</feature>
<evidence type="ECO:0000256" key="2">
    <source>
        <dbReference type="SAM" id="MobiDB-lite"/>
    </source>
</evidence>
<gene>
    <name evidence="3" type="ORF">FOZ62_016724</name>
</gene>
<dbReference type="PANTHER" id="PTHR28663">
    <property type="entry name" value="COILED-COIL DOMAIN-CONTAINING PROTEIN 173"/>
    <property type="match status" value="1"/>
</dbReference>
<feature type="non-terminal residue" evidence="3">
    <location>
        <position position="1"/>
    </location>
</feature>